<dbReference type="RefSeq" id="WP_046003760.1">
    <property type="nucleotide sequence ID" value="NZ_JXYA01000007.1"/>
</dbReference>
<accession>A0A0F4QWU3</accession>
<sequence length="146" mass="15495">MFKSLSLVTLISVASFSATAASGARVVSADASPESKVCAIAAEQGLSAARAYGAKHGVFVSRFSKTLECNGEDIRSFAKQADTKSANSQAKVKLIAKNDTIATELCLKAAKEGLSSLNQYRHQARNLKCNDVPVKQFIKNINNTAI</sequence>
<gene>
    <name evidence="2" type="ORF">TW77_04405</name>
</gene>
<evidence type="ECO:0000256" key="1">
    <source>
        <dbReference type="SAM" id="SignalP"/>
    </source>
</evidence>
<dbReference type="OrthoDB" id="6322294at2"/>
<evidence type="ECO:0000313" key="2">
    <source>
        <dbReference type="EMBL" id="KJZ11799.1"/>
    </source>
</evidence>
<keyword evidence="1" id="KW-0732">Signal</keyword>
<dbReference type="PATRIC" id="fig|43658.5.peg.920"/>
<proteinExistence type="predicted"/>
<keyword evidence="3" id="KW-1185">Reference proteome</keyword>
<keyword evidence="2" id="KW-0378">Hydrolase</keyword>
<dbReference type="EMBL" id="JXYA01000007">
    <property type="protein sequence ID" value="KJZ11799.1"/>
    <property type="molecule type" value="Genomic_DNA"/>
</dbReference>
<keyword evidence="2" id="KW-0269">Exonuclease</keyword>
<comment type="caution">
    <text evidence="2">The sequence shown here is derived from an EMBL/GenBank/DDBJ whole genome shotgun (WGS) entry which is preliminary data.</text>
</comment>
<protein>
    <submittedName>
        <fullName evidence="2">Exonuclease III</fullName>
    </submittedName>
</protein>
<evidence type="ECO:0000313" key="3">
    <source>
        <dbReference type="Proteomes" id="UP000033452"/>
    </source>
</evidence>
<dbReference type="GO" id="GO:0004527">
    <property type="term" value="F:exonuclease activity"/>
    <property type="evidence" value="ECO:0007669"/>
    <property type="project" value="UniProtKB-KW"/>
</dbReference>
<feature type="signal peptide" evidence="1">
    <location>
        <begin position="1"/>
        <end position="20"/>
    </location>
</feature>
<feature type="chain" id="PRO_5002476066" evidence="1">
    <location>
        <begin position="21"/>
        <end position="146"/>
    </location>
</feature>
<keyword evidence="2" id="KW-0540">Nuclease</keyword>
<organism evidence="2 3">
    <name type="scientific">Pseudoalteromonas rubra</name>
    <dbReference type="NCBI Taxonomy" id="43658"/>
    <lineage>
        <taxon>Bacteria</taxon>
        <taxon>Pseudomonadati</taxon>
        <taxon>Pseudomonadota</taxon>
        <taxon>Gammaproteobacteria</taxon>
        <taxon>Alteromonadales</taxon>
        <taxon>Pseudoalteromonadaceae</taxon>
        <taxon>Pseudoalteromonas</taxon>
    </lineage>
</organism>
<name>A0A0F4QWU3_9GAMM</name>
<dbReference type="AlphaFoldDB" id="A0A0F4QWU3"/>
<reference evidence="2 3" key="1">
    <citation type="journal article" date="2015" name="BMC Genomics">
        <title>Genome mining reveals unlocked bioactive potential of marine Gram-negative bacteria.</title>
        <authorList>
            <person name="Machado H."/>
            <person name="Sonnenschein E.C."/>
            <person name="Melchiorsen J."/>
            <person name="Gram L."/>
        </authorList>
    </citation>
    <scope>NUCLEOTIDE SEQUENCE [LARGE SCALE GENOMIC DNA]</scope>
    <source>
        <strain evidence="2 3">S2471</strain>
    </source>
</reference>
<dbReference type="Proteomes" id="UP000033452">
    <property type="component" value="Unassembled WGS sequence"/>
</dbReference>